<dbReference type="RefSeq" id="WP_025024401.1">
    <property type="nucleotide sequence ID" value="NZ_AZDZ01000014.1"/>
</dbReference>
<feature type="transmembrane region" description="Helical" evidence="1">
    <location>
        <begin position="22"/>
        <end position="43"/>
    </location>
</feature>
<evidence type="ECO:0000256" key="1">
    <source>
        <dbReference type="SAM" id="Phobius"/>
    </source>
</evidence>
<protein>
    <submittedName>
        <fullName evidence="2">Uncharacterized protein</fullName>
    </submittedName>
</protein>
<dbReference type="OrthoDB" id="2300997at2"/>
<dbReference type="AlphaFoldDB" id="A0A0R1KGB9"/>
<proteinExistence type="predicted"/>
<keyword evidence="3" id="KW-1185">Reference proteome</keyword>
<evidence type="ECO:0000313" key="3">
    <source>
        <dbReference type="Proteomes" id="UP000051248"/>
    </source>
</evidence>
<organism evidence="2 3">
    <name type="scientific">Companilactobacillus nodensis DSM 19682 = JCM 14932 = NBRC 107160</name>
    <dbReference type="NCBI Taxonomy" id="1423775"/>
    <lineage>
        <taxon>Bacteria</taxon>
        <taxon>Bacillati</taxon>
        <taxon>Bacillota</taxon>
        <taxon>Bacilli</taxon>
        <taxon>Lactobacillales</taxon>
        <taxon>Lactobacillaceae</taxon>
        <taxon>Companilactobacillus</taxon>
    </lineage>
</organism>
<dbReference type="STRING" id="1423775.FD03_GL000622"/>
<keyword evidence="1" id="KW-0472">Membrane</keyword>
<keyword evidence="1" id="KW-1133">Transmembrane helix</keyword>
<keyword evidence="1" id="KW-0812">Transmembrane</keyword>
<gene>
    <name evidence="2" type="ORF">FD03_GL000622</name>
</gene>
<dbReference type="Proteomes" id="UP000051248">
    <property type="component" value="Unassembled WGS sequence"/>
</dbReference>
<comment type="caution">
    <text evidence="2">The sequence shown here is derived from an EMBL/GenBank/DDBJ whole genome shotgun (WGS) entry which is preliminary data.</text>
</comment>
<dbReference type="EMBL" id="AZDZ01000014">
    <property type="protein sequence ID" value="KRK79489.1"/>
    <property type="molecule type" value="Genomic_DNA"/>
</dbReference>
<name>A0A0R1KGB9_9LACO</name>
<sequence>MNIRKAVKGYQSKQKGITRMKWMPYAATIIPTNTSSCFILVPFDEDDRIGRRWNPTINELKDI</sequence>
<dbReference type="eggNOG" id="ENOG5030AWX">
    <property type="taxonomic scope" value="Bacteria"/>
</dbReference>
<evidence type="ECO:0000313" key="2">
    <source>
        <dbReference type="EMBL" id="KRK79489.1"/>
    </source>
</evidence>
<reference evidence="2 3" key="1">
    <citation type="journal article" date="2015" name="Genome Announc.">
        <title>Expanding the biotechnology potential of lactobacilli through comparative genomics of 213 strains and associated genera.</title>
        <authorList>
            <person name="Sun Z."/>
            <person name="Harris H.M."/>
            <person name="McCann A."/>
            <person name="Guo C."/>
            <person name="Argimon S."/>
            <person name="Zhang W."/>
            <person name="Yang X."/>
            <person name="Jeffery I.B."/>
            <person name="Cooney J.C."/>
            <person name="Kagawa T.F."/>
            <person name="Liu W."/>
            <person name="Song Y."/>
            <person name="Salvetti E."/>
            <person name="Wrobel A."/>
            <person name="Rasinkangas P."/>
            <person name="Parkhill J."/>
            <person name="Rea M.C."/>
            <person name="O'Sullivan O."/>
            <person name="Ritari J."/>
            <person name="Douillard F.P."/>
            <person name="Paul Ross R."/>
            <person name="Yang R."/>
            <person name="Briner A.E."/>
            <person name="Felis G.E."/>
            <person name="de Vos W.M."/>
            <person name="Barrangou R."/>
            <person name="Klaenhammer T.R."/>
            <person name="Caufield P.W."/>
            <person name="Cui Y."/>
            <person name="Zhang H."/>
            <person name="O'Toole P.W."/>
        </authorList>
    </citation>
    <scope>NUCLEOTIDE SEQUENCE [LARGE SCALE GENOMIC DNA]</scope>
    <source>
        <strain evidence="2 3">DSM 19682</strain>
    </source>
</reference>
<accession>A0A0R1KGB9</accession>
<dbReference type="PATRIC" id="fig|1423775.4.peg.635"/>